<evidence type="ECO:0000256" key="1">
    <source>
        <dbReference type="SAM" id="MobiDB-lite"/>
    </source>
</evidence>
<evidence type="ECO:0000259" key="3">
    <source>
        <dbReference type="PROSITE" id="PS51468"/>
    </source>
</evidence>
<dbReference type="PROSITE" id="PS51468">
    <property type="entry name" value="VIT"/>
    <property type="match status" value="1"/>
</dbReference>
<dbReference type="RefSeq" id="WP_096828323.1">
    <property type="nucleotide sequence ID" value="NZ_NXIB02000059.1"/>
</dbReference>
<dbReference type="SUPFAM" id="SSF53300">
    <property type="entry name" value="vWA-like"/>
    <property type="match status" value="1"/>
</dbReference>
<dbReference type="PANTHER" id="PTHR45737:SF6">
    <property type="entry name" value="VON WILLEBRAND FACTOR A DOMAIN-CONTAINING PROTEIN 5A"/>
    <property type="match status" value="1"/>
</dbReference>
<feature type="domain" description="VWFA" evidence="2">
    <location>
        <begin position="381"/>
        <end position="553"/>
    </location>
</feature>
<evidence type="ECO:0000259" key="2">
    <source>
        <dbReference type="PROSITE" id="PS50234"/>
    </source>
</evidence>
<dbReference type="PANTHER" id="PTHR45737">
    <property type="entry name" value="VON WILLEBRAND FACTOR A DOMAIN-CONTAINING PROTEIN 5A"/>
    <property type="match status" value="1"/>
</dbReference>
<evidence type="ECO:0000313" key="5">
    <source>
        <dbReference type="Proteomes" id="UP000226442"/>
    </source>
</evidence>
<evidence type="ECO:0000313" key="4">
    <source>
        <dbReference type="EMBL" id="PHX55246.1"/>
    </source>
</evidence>
<comment type="caution">
    <text evidence="4">The sequence shown here is derived from an EMBL/GenBank/DDBJ whole genome shotgun (WGS) entry which is preliminary data.</text>
</comment>
<dbReference type="Pfam" id="PF13768">
    <property type="entry name" value="VWA_3"/>
    <property type="match status" value="1"/>
</dbReference>
<accession>A0A2G4F0G8</accession>
<dbReference type="EMBL" id="NXIB02000059">
    <property type="protein sequence ID" value="PHX55246.1"/>
    <property type="molecule type" value="Genomic_DNA"/>
</dbReference>
<organism evidence="4 5">
    <name type="scientific">Tychonema bourrellyi FEM_GT703</name>
    <dbReference type="NCBI Taxonomy" id="2040638"/>
    <lineage>
        <taxon>Bacteria</taxon>
        <taxon>Bacillati</taxon>
        <taxon>Cyanobacteriota</taxon>
        <taxon>Cyanophyceae</taxon>
        <taxon>Oscillatoriophycideae</taxon>
        <taxon>Oscillatoriales</taxon>
        <taxon>Microcoleaceae</taxon>
        <taxon>Tychonema</taxon>
    </lineage>
</organism>
<feature type="domain" description="VIT" evidence="3">
    <location>
        <begin position="72"/>
        <end position="200"/>
    </location>
</feature>
<dbReference type="AlphaFoldDB" id="A0A2G4F0G8"/>
<dbReference type="SMART" id="SM00327">
    <property type="entry name" value="VWA"/>
    <property type="match status" value="1"/>
</dbReference>
<dbReference type="SMART" id="SM00609">
    <property type="entry name" value="VIT"/>
    <property type="match status" value="1"/>
</dbReference>
<dbReference type="InterPro" id="IPR002035">
    <property type="entry name" value="VWF_A"/>
</dbReference>
<reference evidence="4" key="1">
    <citation type="submission" date="2017-10" db="EMBL/GenBank/DDBJ databases">
        <title>Draft genome sequence of the planktic cyanobacteria Tychonema bourrellyi isolated from alpine lentic freshwater.</title>
        <authorList>
            <person name="Tett A."/>
            <person name="Armanini F."/>
            <person name="Asnicar F."/>
            <person name="Boscaini A."/>
            <person name="Pasolli E."/>
            <person name="Zolfo M."/>
            <person name="Donati C."/>
            <person name="Salmaso N."/>
            <person name="Segata N."/>
        </authorList>
    </citation>
    <scope>NUCLEOTIDE SEQUENCE</scope>
    <source>
        <strain evidence="4">FEM_GT703</strain>
    </source>
</reference>
<dbReference type="InterPro" id="IPR013694">
    <property type="entry name" value="VIT"/>
</dbReference>
<feature type="region of interest" description="Disordered" evidence="1">
    <location>
        <begin position="727"/>
        <end position="766"/>
    </location>
</feature>
<protein>
    <submittedName>
        <fullName evidence="4">Trypsin</fullName>
    </submittedName>
</protein>
<feature type="region of interest" description="Disordered" evidence="1">
    <location>
        <begin position="227"/>
        <end position="288"/>
    </location>
</feature>
<dbReference type="Pfam" id="PF08487">
    <property type="entry name" value="VIT"/>
    <property type="match status" value="1"/>
</dbReference>
<gene>
    <name evidence="4" type="ORF">CP500_011735</name>
</gene>
<dbReference type="InterPro" id="IPR036465">
    <property type="entry name" value="vWFA_dom_sf"/>
</dbReference>
<dbReference type="Gene3D" id="3.40.50.410">
    <property type="entry name" value="von Willebrand factor, type A domain"/>
    <property type="match status" value="1"/>
</dbReference>
<keyword evidence="5" id="KW-1185">Reference proteome</keyword>
<dbReference type="PROSITE" id="PS50234">
    <property type="entry name" value="VWFA"/>
    <property type="match status" value="1"/>
</dbReference>
<dbReference type="Proteomes" id="UP000226442">
    <property type="component" value="Unassembled WGS sequence"/>
</dbReference>
<dbReference type="NCBIfam" id="NF033769">
    <property type="entry name" value="after_VWA_1"/>
    <property type="match status" value="1"/>
</dbReference>
<dbReference type="OrthoDB" id="9784383at2"/>
<sequence>MKFVCVIFPQRLLFAGIAFLAAIECGAWLAPHSSRAVVPRGNSPSVSPPILARNDVNCHKGRSPQTPCPIGGLFVQTQNKPSEQLFPLKRTEVKAKIALNISRVQVVQKFENPFSEPLEAVYVFPLPDEAAVDDMEIKIGSRTIKADIKRRDEAIEIYQKARQQGRTAGLLEQERDNIFTQSLANIKPGEKIEVTIRYTESLKFDGGDYEFVFPMVVGPRYISGNSIPPNPPLARGGDLNTTPPNPPLVRGGDLNTTPPLARGGQGGVNTDADRINPPVNPPGTRSGHDIAVSVEIDSGIPISDIRSTSHQITTNRSGNTVSVQLANSDTIPNKDLILRYRVAGENTQATVLAQADKRGGHFAAYLIPALNYKNNEIVPKDVVFLMDTSGSQQGEPLVKSKELMRRFIQGLNPNDTFTIIDFANTAKALSSVPLANTTENRQRAIKYIDKLQADGGTELLNGIRTVMNFPAPATGRLRSIVLITDGYIGGENEVLNFVQQNLKPGNRLYSFGVGGSVNRFLIDRLAEVGRGTSQVIRQDEPSAEAAEKFFRQINNPVLTDIQISWEGMGGKPEIYPIAPPDLFASQPLVLFGRKGDRTNGQLRIRGTLAGGKTYEQILPVNFVPAVSVRQRESNPAAITNTDFGNSAIAQLWARSRIKDLMNQMFGGETKSLVESVTNTALTYRLLSEYTAFVAVSEEVRVEPDGTRRQVQVPVELPQGVSYEGVFESQDTEPTRGGTRSFFPTRSLVAPAPGQRRQQPYRESKSQQQSISRLQIITAEGLDATAIAALTQYLQSLTLPAGVSGETVWELSVQNGLVAKVAIDYSASTLQATDTIETLKRALISWQPPAGLKGTLRLKLRINN</sequence>
<name>A0A2G4F0G8_9CYAN</name>
<proteinExistence type="predicted"/>